<keyword evidence="2" id="KW-1185">Reference proteome</keyword>
<dbReference type="EMBL" id="JBIACK010000005">
    <property type="protein sequence ID" value="MFE8701512.1"/>
    <property type="molecule type" value="Genomic_DNA"/>
</dbReference>
<reference evidence="1 2" key="1">
    <citation type="submission" date="2024-08" db="EMBL/GenBank/DDBJ databases">
        <title>Two novel Cytobacillus novel species.</title>
        <authorList>
            <person name="Liu G."/>
        </authorList>
    </citation>
    <scope>NUCLEOTIDE SEQUENCE [LARGE SCALE GENOMIC DNA]</scope>
    <source>
        <strain evidence="1 2">FJAT-54145</strain>
    </source>
</reference>
<protein>
    <submittedName>
        <fullName evidence="1">Uncharacterized protein</fullName>
    </submittedName>
</protein>
<name>A0ABW6KD57_9BACI</name>
<comment type="caution">
    <text evidence="1">The sequence shown here is derived from an EMBL/GenBank/DDBJ whole genome shotgun (WGS) entry which is preliminary data.</text>
</comment>
<evidence type="ECO:0000313" key="2">
    <source>
        <dbReference type="Proteomes" id="UP001601059"/>
    </source>
</evidence>
<dbReference type="Proteomes" id="UP001601059">
    <property type="component" value="Unassembled WGS sequence"/>
</dbReference>
<evidence type="ECO:0000313" key="1">
    <source>
        <dbReference type="EMBL" id="MFE8701512.1"/>
    </source>
</evidence>
<proteinExistence type="predicted"/>
<sequence length="86" mass="9962">MYPIKIDIGIFPQSYVSDEPESGGYFPFAIDGEISYLYDVSFVERKDEKDVEAFVSAWMRELDQFPIFSFLNASIFIKKKLKMSVS</sequence>
<organism evidence="1 2">
    <name type="scientific">Cytobacillus spartinae</name>
    <dbReference type="NCBI Taxonomy" id="3299023"/>
    <lineage>
        <taxon>Bacteria</taxon>
        <taxon>Bacillati</taxon>
        <taxon>Bacillota</taxon>
        <taxon>Bacilli</taxon>
        <taxon>Bacillales</taxon>
        <taxon>Bacillaceae</taxon>
        <taxon>Cytobacillus</taxon>
    </lineage>
</organism>
<accession>A0ABW6KD57</accession>
<gene>
    <name evidence="1" type="ORF">ACFYKX_12985</name>
</gene>
<dbReference type="RefSeq" id="WP_389361470.1">
    <property type="nucleotide sequence ID" value="NZ_JBIACK010000005.1"/>
</dbReference>